<dbReference type="Gene3D" id="1.10.1240.100">
    <property type="match status" value="1"/>
</dbReference>
<dbReference type="Pfam" id="PF14765">
    <property type="entry name" value="PS-DH"/>
    <property type="match status" value="2"/>
</dbReference>
<dbReference type="Pfam" id="PF08659">
    <property type="entry name" value="KR"/>
    <property type="match status" value="1"/>
</dbReference>
<dbReference type="InterPro" id="IPR049551">
    <property type="entry name" value="PKS_DH_C"/>
</dbReference>
<feature type="domain" description="PKS/mFAS DH" evidence="12">
    <location>
        <begin position="1"/>
        <end position="297"/>
    </location>
</feature>
<dbReference type="Gene3D" id="3.40.50.720">
    <property type="entry name" value="NAD(P)-binding Rossmann-like Domain"/>
    <property type="match status" value="1"/>
</dbReference>
<dbReference type="InterPro" id="IPR014031">
    <property type="entry name" value="Ketoacyl_synth_C"/>
</dbReference>
<dbReference type="Pfam" id="PF22336">
    <property type="entry name" value="RhiE-like_linker"/>
    <property type="match status" value="1"/>
</dbReference>
<dbReference type="Pfam" id="PF00109">
    <property type="entry name" value="ketoacyl-synt"/>
    <property type="match status" value="1"/>
</dbReference>
<keyword evidence="4" id="KW-0963">Cytoplasm</keyword>
<dbReference type="CDD" id="cd08953">
    <property type="entry name" value="KR_2_SDR_x"/>
    <property type="match status" value="1"/>
</dbReference>
<feature type="compositionally biased region" description="Low complexity" evidence="9">
    <location>
        <begin position="920"/>
        <end position="950"/>
    </location>
</feature>
<evidence type="ECO:0000259" key="12">
    <source>
        <dbReference type="PROSITE" id="PS52019"/>
    </source>
</evidence>
<dbReference type="Pfam" id="PF21394">
    <property type="entry name" value="Beta-ketacyl_N"/>
    <property type="match status" value="1"/>
</dbReference>
<dbReference type="SUPFAM" id="SSF47336">
    <property type="entry name" value="ACP-like"/>
    <property type="match status" value="1"/>
</dbReference>
<feature type="domain" description="Carrier" evidence="10">
    <location>
        <begin position="349"/>
        <end position="426"/>
    </location>
</feature>
<evidence type="ECO:0000259" key="11">
    <source>
        <dbReference type="PROSITE" id="PS52004"/>
    </source>
</evidence>
<evidence type="ECO:0000256" key="3">
    <source>
        <dbReference type="ARBA" id="ARBA00022450"/>
    </source>
</evidence>
<dbReference type="SMART" id="SM00825">
    <property type="entry name" value="PKS_KS"/>
    <property type="match status" value="1"/>
</dbReference>
<dbReference type="InterPro" id="IPR036736">
    <property type="entry name" value="ACP-like_sf"/>
</dbReference>
<keyword evidence="14" id="KW-1185">Reference proteome</keyword>
<evidence type="ECO:0000256" key="4">
    <source>
        <dbReference type="ARBA" id="ARBA00022490"/>
    </source>
</evidence>
<feature type="region of interest" description="N-terminal hotdog fold" evidence="8">
    <location>
        <begin position="1"/>
        <end position="128"/>
    </location>
</feature>
<reference evidence="13 14" key="1">
    <citation type="submission" date="2023-07" db="EMBL/GenBank/DDBJ databases">
        <title>Sorghum-associated microbial communities from plants grown in Nebraska, USA.</title>
        <authorList>
            <person name="Schachtman D."/>
        </authorList>
    </citation>
    <scope>NUCLEOTIDE SEQUENCE [LARGE SCALE GENOMIC DNA]</scope>
    <source>
        <strain evidence="13 14">CC482</strain>
    </source>
</reference>
<keyword evidence="6 13" id="KW-0808">Transferase</keyword>
<dbReference type="InterPro" id="IPR050091">
    <property type="entry name" value="PKS_NRPS_Biosynth_Enz"/>
</dbReference>
<keyword evidence="5" id="KW-0597">Phosphoprotein</keyword>
<evidence type="ECO:0000256" key="5">
    <source>
        <dbReference type="ARBA" id="ARBA00022553"/>
    </source>
</evidence>
<dbReference type="InterPro" id="IPR042104">
    <property type="entry name" value="PKS_dehydratase_sf"/>
</dbReference>
<feature type="region of interest" description="C-terminal hotdog fold" evidence="8">
    <location>
        <begin position="142"/>
        <end position="297"/>
    </location>
</feature>
<evidence type="ECO:0000256" key="7">
    <source>
        <dbReference type="ARBA" id="ARBA00022737"/>
    </source>
</evidence>
<dbReference type="PROSITE" id="PS52004">
    <property type="entry name" value="KS3_2"/>
    <property type="match status" value="1"/>
</dbReference>
<dbReference type="Proteomes" id="UP001229346">
    <property type="component" value="Unassembled WGS sequence"/>
</dbReference>
<dbReference type="InterPro" id="IPR016039">
    <property type="entry name" value="Thiolase-like"/>
</dbReference>
<dbReference type="Gene3D" id="3.40.47.10">
    <property type="match status" value="1"/>
</dbReference>
<dbReference type="InterPro" id="IPR020841">
    <property type="entry name" value="PKS_Beta-ketoAc_synthase_dom"/>
</dbReference>
<evidence type="ECO:0000256" key="8">
    <source>
        <dbReference type="PROSITE-ProRule" id="PRU01363"/>
    </source>
</evidence>
<evidence type="ECO:0000256" key="6">
    <source>
        <dbReference type="ARBA" id="ARBA00022679"/>
    </source>
</evidence>
<name>A0ABT9U7M0_PAEHA</name>
<evidence type="ECO:0000256" key="2">
    <source>
        <dbReference type="ARBA" id="ARBA00004792"/>
    </source>
</evidence>
<keyword evidence="3" id="KW-0596">Phosphopantetheine</keyword>
<protein>
    <submittedName>
        <fullName evidence="13">Acyl transferase domain-containing protein/acyl carrier protein</fullName>
    </submittedName>
</protein>
<dbReference type="InterPro" id="IPR049900">
    <property type="entry name" value="PKS_mFAS_DH"/>
</dbReference>
<comment type="pathway">
    <text evidence="2">Antibiotic biosynthesis.</text>
</comment>
<dbReference type="PANTHER" id="PTHR43775:SF37">
    <property type="entry name" value="SI:DKEY-61P9.11"/>
    <property type="match status" value="1"/>
</dbReference>
<feature type="region of interest" description="N-terminal hotdog fold" evidence="8">
    <location>
        <begin position="1582"/>
        <end position="1701"/>
    </location>
</feature>
<dbReference type="InterPro" id="IPR014030">
    <property type="entry name" value="Ketoacyl_synth_N"/>
</dbReference>
<feature type="active site" description="Proton acceptor; for dehydratase activity" evidence="8">
    <location>
        <position position="31"/>
    </location>
</feature>
<dbReference type="InterPro" id="IPR036291">
    <property type="entry name" value="NAD(P)-bd_dom_sf"/>
</dbReference>
<dbReference type="SMART" id="SM01294">
    <property type="entry name" value="PKS_PP_betabranch"/>
    <property type="match status" value="1"/>
</dbReference>
<dbReference type="InterPro" id="IPR057326">
    <property type="entry name" value="KR_dom"/>
</dbReference>
<gene>
    <name evidence="13" type="ORF">J2T15_005030</name>
</gene>
<dbReference type="EMBL" id="JAUSSU010000011">
    <property type="protein sequence ID" value="MDQ0115563.1"/>
    <property type="molecule type" value="Genomic_DNA"/>
</dbReference>
<dbReference type="CDD" id="cd00833">
    <property type="entry name" value="PKS"/>
    <property type="match status" value="1"/>
</dbReference>
<feature type="domain" description="PKS/mFAS DH" evidence="12">
    <location>
        <begin position="1582"/>
        <end position="1860"/>
    </location>
</feature>
<dbReference type="SMART" id="SM00826">
    <property type="entry name" value="PKS_DH"/>
    <property type="match status" value="1"/>
</dbReference>
<dbReference type="InterPro" id="IPR020806">
    <property type="entry name" value="PKS_PP-bd"/>
</dbReference>
<dbReference type="Pfam" id="PF02801">
    <property type="entry name" value="Ketoacyl-synt_C"/>
    <property type="match status" value="1"/>
</dbReference>
<dbReference type="PANTHER" id="PTHR43775">
    <property type="entry name" value="FATTY ACID SYNTHASE"/>
    <property type="match status" value="1"/>
</dbReference>
<dbReference type="InterPro" id="IPR049552">
    <property type="entry name" value="PKS_DH_N"/>
</dbReference>
<dbReference type="PROSITE" id="PS52019">
    <property type="entry name" value="PKS_MFAS_DH"/>
    <property type="match status" value="2"/>
</dbReference>
<feature type="region of interest" description="Disordered" evidence="9">
    <location>
        <begin position="918"/>
        <end position="956"/>
    </location>
</feature>
<evidence type="ECO:0000256" key="9">
    <source>
        <dbReference type="SAM" id="MobiDB-lite"/>
    </source>
</evidence>
<sequence>MGKGTETINGKANHYKFSLMMENDNYIVRDHHVHDVRMVPGVTWMDTILRGLESKGFPLARLELRNVLFLTPVDTSSGHDRSVQFTITKSRNHWKIEAKSQRVKNGKALAPEWDLNLTAELYVREEEMSKTIDLQAMMQGSRRQSDLEDAYAFMRRVEINHYEFMKARGTLYETTDGVLAEIHLSGLAETVAPSFMLHPVFLDCSTIIQANLLTRTMKLNEVADSELKPYIPICIESFRPAGRLYDRCYVFVPQASNITSASGDVIYSDVELYDEDGRLAAVMHRFTTKRIRSRDLIRNLHGKNEETDTAAVLAPEQIETPAVPAAQVKPDSGASDAFNASNKSDSSEELLPLIEKDLCMMIGEMLGKPPREVDKEAGFYDQGLDSGNLLKLVQDLEAKLAIQLYPTLLFEYTNVNALAAFLALEHAAAYRGRGNEPVQSSELNSDIDTVYFQHGWKRAEFANMQAVEGLRGPVLLVDKDEQLFSALRSKLEGVRVLLVQPGEGYRDLGGGKYEIDPASPEQYHQLVTQLKRSNVLPVNILHRWADEAFSANEEAMTAYHMNGLQSLLHLTQALLEHKPKEKTRLLYVYTAKDGTEPQHMAAGGFALTLHRENPRLFYKTVELRGGSAAGPQLAELATAEWLTEDAAEIRYESGRRYSKQLVERKAVQAAEAAVPLKHGGVYLITGGAGSLGLLFATYIAERVKAKLILTGRSPLGEDKAVQLNKLEALGAEVLYIAADISKTEDAERLVREAKWKFGRIDGVIHSAGITRDSLIVEKTAADMEAVLSPKVQGTVLLDEALRAEAIDYFVCFSSIAALGNAGQADYAYANAFLDAYMIRRNELKEQGERAGRSISINWPLWKEGGMQLDDSTAAFMFEQMGISAMRTSSGLLAFEQSFLLGDTGLVVVEGDRERLVKGLTAPSAKPTMASSTSSTAPKMSAASPSPSSSASKEKPAYEEDDIAIVGLSGRYPQAANLREFWQNLRSGRNSVTEIPVERWDYREDYSEDRSKAGSTYAKWGGFIDDADKFDPLFFNISPLEAEYMDPQERLFLQAVWETVEDAGTTRKGLGTNKVGVFVGVMWSQYQLLGAEEALRGNKLALGANISSIANRVNYVFNFQGPSIALDTMCSSSITSIHYACESIRRGDCELAIAGGVNLSIHPNKYLLLSQAKFASGEGLCRAFGEGGDGYVPGEGVGAVLLKPLKKAIADQDQIYAVIKGSAINHGGKSGGYYVPTPTAQGEVIANAMRKAGVDPSTITYLEAHGTGTSLGDPIEINGLTKAFGSSTEKQHCAIGSVKTNIGHLESAAGIAGLTKILLQMKHGELVPSLHAETLNKKIDFARSPFRVQRKLEKWENPVGRDENGFMTQLPKRAGISAFGAGGANAHLILEQFMSAPRPRPAQTIPQIVILSARNEERLRAYASSMHDFAASLRQSGEEAAIEDIAYTSQVGREAMEERLAIIASSIQELQEKLLIYVQAQGSKELPGVFTGNTRRNSGALALLLDGREFNPYLEVVLQDKKLSKLAQLWINGVDIDWNLLHDLACVRKISLPTYPFARERYWVPNFIGGSIAHRHGEPSKLHPMLGHNISTLKEQKFSTRFTGEEFFLRDHIVNGRKLLPGVAYLEMALAAGEMAAEESVRRLKNVAWTLPVYADEQVDVQMLLEPSPFDDDVAFQAFTMNAAGERSIHASGTLAFDPCVPEAIDLPSIRERCRDMQSQADIYTSFRDYGFAYGAGMQAIAELRSSESEALSKLVLPKEHKADFQAYGLHPALMDGALQTVAAIIGNREPGMAYLPFSISEVECMASLEEVLYVHAARIGSNKKEAPMLHFQVELLDQSGKVLVKLRDFTLKAFRQEEKSEADRLMELLQMVENGSFRLEEAEKRIGELI</sequence>
<dbReference type="InterPro" id="IPR020807">
    <property type="entry name" value="PKS_DH"/>
</dbReference>
<accession>A0ABT9U7M0</accession>
<dbReference type="InterPro" id="IPR049490">
    <property type="entry name" value="C883_1060-like_KR_N"/>
</dbReference>
<dbReference type="Pfam" id="PF00550">
    <property type="entry name" value="PP-binding"/>
    <property type="match status" value="1"/>
</dbReference>
<dbReference type="InterPro" id="IPR009081">
    <property type="entry name" value="PP-bd_ACP"/>
</dbReference>
<comment type="subcellular location">
    <subcellularLocation>
        <location evidence="1">Cytoplasm</location>
    </subcellularLocation>
</comment>
<feature type="domain" description="Ketosynthase family 3 (KS3)" evidence="11">
    <location>
        <begin position="959"/>
        <end position="1391"/>
    </location>
</feature>
<dbReference type="SMART" id="SM00822">
    <property type="entry name" value="PKS_KR"/>
    <property type="match status" value="1"/>
</dbReference>
<dbReference type="GO" id="GO:0016740">
    <property type="term" value="F:transferase activity"/>
    <property type="evidence" value="ECO:0007669"/>
    <property type="project" value="UniProtKB-KW"/>
</dbReference>
<dbReference type="SUPFAM" id="SSF53901">
    <property type="entry name" value="Thiolase-like"/>
    <property type="match status" value="1"/>
</dbReference>
<evidence type="ECO:0000256" key="1">
    <source>
        <dbReference type="ARBA" id="ARBA00004496"/>
    </source>
</evidence>
<evidence type="ECO:0000313" key="14">
    <source>
        <dbReference type="Proteomes" id="UP001229346"/>
    </source>
</evidence>
<keyword evidence="7" id="KW-0677">Repeat</keyword>
<dbReference type="PROSITE" id="PS50075">
    <property type="entry name" value="CARRIER"/>
    <property type="match status" value="1"/>
</dbReference>
<feature type="region of interest" description="C-terminal hotdog fold" evidence="8">
    <location>
        <begin position="1714"/>
        <end position="1860"/>
    </location>
</feature>
<feature type="active site" description="Proton acceptor; for dehydratase activity" evidence="8">
    <location>
        <position position="1611"/>
    </location>
</feature>
<dbReference type="Gene3D" id="3.10.129.110">
    <property type="entry name" value="Polyketide synthase dehydratase"/>
    <property type="match status" value="2"/>
</dbReference>
<proteinExistence type="predicted"/>
<dbReference type="Gene3D" id="1.10.1200.10">
    <property type="entry name" value="ACP-like"/>
    <property type="match status" value="1"/>
</dbReference>
<dbReference type="SMART" id="SM00823">
    <property type="entry name" value="PKS_PP"/>
    <property type="match status" value="1"/>
</dbReference>
<feature type="active site" description="Proton donor; for dehydratase activity" evidence="8">
    <location>
        <position position="1775"/>
    </location>
</feature>
<dbReference type="RefSeq" id="WP_307207310.1">
    <property type="nucleotide sequence ID" value="NZ_JAUSSU010000011.1"/>
</dbReference>
<evidence type="ECO:0000259" key="10">
    <source>
        <dbReference type="PROSITE" id="PS50075"/>
    </source>
</evidence>
<dbReference type="InterPro" id="IPR013968">
    <property type="entry name" value="PKS_KR"/>
</dbReference>
<dbReference type="SUPFAM" id="SSF51735">
    <property type="entry name" value="NAD(P)-binding Rossmann-fold domains"/>
    <property type="match status" value="2"/>
</dbReference>
<dbReference type="InterPro" id="IPR054514">
    <property type="entry name" value="RhiE-like_linker"/>
</dbReference>
<comment type="caution">
    <text evidence="13">The sequence shown here is derived from an EMBL/GenBank/DDBJ whole genome shotgun (WGS) entry which is preliminary data.</text>
</comment>
<feature type="active site" description="Proton donor; for dehydratase activity" evidence="8">
    <location>
        <position position="203"/>
    </location>
</feature>
<organism evidence="13 14">
    <name type="scientific">Paenibacillus harenae</name>
    <dbReference type="NCBI Taxonomy" id="306543"/>
    <lineage>
        <taxon>Bacteria</taxon>
        <taxon>Bacillati</taxon>
        <taxon>Bacillota</taxon>
        <taxon>Bacilli</taxon>
        <taxon>Bacillales</taxon>
        <taxon>Paenibacillaceae</taxon>
        <taxon>Paenibacillus</taxon>
    </lineage>
</organism>
<evidence type="ECO:0000313" key="13">
    <source>
        <dbReference type="EMBL" id="MDQ0115563.1"/>
    </source>
</evidence>
<dbReference type="Pfam" id="PF21089">
    <property type="entry name" value="PKS_DH_N"/>
    <property type="match status" value="1"/>
</dbReference>